<feature type="region of interest" description="Disordered" evidence="4">
    <location>
        <begin position="1"/>
        <end position="25"/>
    </location>
</feature>
<dbReference type="PANTHER" id="PTHR43537">
    <property type="entry name" value="TRANSCRIPTIONAL REGULATOR, GNTR FAMILY"/>
    <property type="match status" value="1"/>
</dbReference>
<dbReference type="InterPro" id="IPR036390">
    <property type="entry name" value="WH_DNA-bd_sf"/>
</dbReference>
<protein>
    <submittedName>
        <fullName evidence="6">GntR family transcriptional regulator</fullName>
    </submittedName>
</protein>
<dbReference type="InterPro" id="IPR036388">
    <property type="entry name" value="WH-like_DNA-bd_sf"/>
</dbReference>
<name>A0ABW4L4B8_9MICO</name>
<evidence type="ECO:0000256" key="2">
    <source>
        <dbReference type="ARBA" id="ARBA00023125"/>
    </source>
</evidence>
<dbReference type="Pfam" id="PF07729">
    <property type="entry name" value="FCD"/>
    <property type="match status" value="1"/>
</dbReference>
<evidence type="ECO:0000259" key="5">
    <source>
        <dbReference type="PROSITE" id="PS50949"/>
    </source>
</evidence>
<proteinExistence type="predicted"/>
<accession>A0ABW4L4B8</accession>
<dbReference type="InterPro" id="IPR011711">
    <property type="entry name" value="GntR_C"/>
</dbReference>
<dbReference type="Proteomes" id="UP001597277">
    <property type="component" value="Unassembled WGS sequence"/>
</dbReference>
<dbReference type="Gene3D" id="1.10.10.10">
    <property type="entry name" value="Winged helix-like DNA-binding domain superfamily/Winged helix DNA-binding domain"/>
    <property type="match status" value="1"/>
</dbReference>
<dbReference type="SUPFAM" id="SSF48008">
    <property type="entry name" value="GntR ligand-binding domain-like"/>
    <property type="match status" value="1"/>
</dbReference>
<dbReference type="SUPFAM" id="SSF46785">
    <property type="entry name" value="Winged helix' DNA-binding domain"/>
    <property type="match status" value="1"/>
</dbReference>
<dbReference type="SMART" id="SM00345">
    <property type="entry name" value="HTH_GNTR"/>
    <property type="match status" value="1"/>
</dbReference>
<evidence type="ECO:0000313" key="7">
    <source>
        <dbReference type="Proteomes" id="UP001597277"/>
    </source>
</evidence>
<dbReference type="CDD" id="cd07377">
    <property type="entry name" value="WHTH_GntR"/>
    <property type="match status" value="1"/>
</dbReference>
<keyword evidence="7" id="KW-1185">Reference proteome</keyword>
<keyword evidence="3" id="KW-0804">Transcription</keyword>
<dbReference type="Pfam" id="PF00392">
    <property type="entry name" value="GntR"/>
    <property type="match status" value="1"/>
</dbReference>
<dbReference type="PANTHER" id="PTHR43537:SF24">
    <property type="entry name" value="GLUCONATE OPERON TRANSCRIPTIONAL REPRESSOR"/>
    <property type="match status" value="1"/>
</dbReference>
<keyword evidence="1" id="KW-0805">Transcription regulation</keyword>
<sequence>MGEELEAKAGSPSREGAPTRARPTPLAEQVYQDLLTRILSPDLAPGERITIDAMARSLGVSQTPIREALHRLDNEGLVVRTHLSGYRVAEPMSREEFEELIDMRLLLEPAIARRAAERIEPDALAGLREVNGKMVTPAAEGQGSGYAAFARLDAELHDRIAQAAGNRVMRAALTRLHTHVQLFRLNYTVQITSLAIGEHDAVLDALGARDPDAASYAMRTHILASAERFRAGYPDDA</sequence>
<dbReference type="EMBL" id="JBHUEE010000005">
    <property type="protein sequence ID" value="MFD1718413.1"/>
    <property type="molecule type" value="Genomic_DNA"/>
</dbReference>
<comment type="caution">
    <text evidence="6">The sequence shown here is derived from an EMBL/GenBank/DDBJ whole genome shotgun (WGS) entry which is preliminary data.</text>
</comment>
<evidence type="ECO:0000256" key="4">
    <source>
        <dbReference type="SAM" id="MobiDB-lite"/>
    </source>
</evidence>
<dbReference type="InterPro" id="IPR000524">
    <property type="entry name" value="Tscrpt_reg_HTH_GntR"/>
</dbReference>
<keyword evidence="2" id="KW-0238">DNA-binding</keyword>
<dbReference type="RefSeq" id="WP_388006650.1">
    <property type="nucleotide sequence ID" value="NZ_JBHUEE010000005.1"/>
</dbReference>
<evidence type="ECO:0000256" key="1">
    <source>
        <dbReference type="ARBA" id="ARBA00023015"/>
    </source>
</evidence>
<evidence type="ECO:0000313" key="6">
    <source>
        <dbReference type="EMBL" id="MFD1718413.1"/>
    </source>
</evidence>
<gene>
    <name evidence="6" type="ORF">ACFSE6_11240</name>
</gene>
<dbReference type="SMART" id="SM00895">
    <property type="entry name" value="FCD"/>
    <property type="match status" value="1"/>
</dbReference>
<dbReference type="PROSITE" id="PS50949">
    <property type="entry name" value="HTH_GNTR"/>
    <property type="match status" value="1"/>
</dbReference>
<dbReference type="InterPro" id="IPR008920">
    <property type="entry name" value="TF_FadR/GntR_C"/>
</dbReference>
<organism evidence="6 7">
    <name type="scientific">Georgenia deserti</name>
    <dbReference type="NCBI Taxonomy" id="2093781"/>
    <lineage>
        <taxon>Bacteria</taxon>
        <taxon>Bacillati</taxon>
        <taxon>Actinomycetota</taxon>
        <taxon>Actinomycetes</taxon>
        <taxon>Micrococcales</taxon>
        <taxon>Bogoriellaceae</taxon>
        <taxon>Georgenia</taxon>
    </lineage>
</organism>
<evidence type="ECO:0000256" key="3">
    <source>
        <dbReference type="ARBA" id="ARBA00023163"/>
    </source>
</evidence>
<reference evidence="7" key="1">
    <citation type="journal article" date="2019" name="Int. J. Syst. Evol. Microbiol.">
        <title>The Global Catalogue of Microorganisms (GCM) 10K type strain sequencing project: providing services to taxonomists for standard genome sequencing and annotation.</title>
        <authorList>
            <consortium name="The Broad Institute Genomics Platform"/>
            <consortium name="The Broad Institute Genome Sequencing Center for Infectious Disease"/>
            <person name="Wu L."/>
            <person name="Ma J."/>
        </authorList>
    </citation>
    <scope>NUCLEOTIDE SEQUENCE [LARGE SCALE GENOMIC DNA]</scope>
    <source>
        <strain evidence="7">JCM 17130</strain>
    </source>
</reference>
<dbReference type="Gene3D" id="1.20.120.530">
    <property type="entry name" value="GntR ligand-binding domain-like"/>
    <property type="match status" value="1"/>
</dbReference>
<feature type="domain" description="HTH gntR-type" evidence="5">
    <location>
        <begin position="24"/>
        <end position="91"/>
    </location>
</feature>